<name>A0A3L6GE04_MAIZE</name>
<evidence type="ECO:0000256" key="1">
    <source>
        <dbReference type="SAM" id="MobiDB-lite"/>
    </source>
</evidence>
<reference evidence="2" key="1">
    <citation type="journal article" date="2018" name="Nat. Genet.">
        <title>Extensive intraspecific gene order and gene structural variations between Mo17 and other maize genomes.</title>
        <authorList>
            <person name="Sun S."/>
            <person name="Zhou Y."/>
            <person name="Chen J."/>
            <person name="Shi J."/>
            <person name="Zhao H."/>
            <person name="Zhao H."/>
            <person name="Song W."/>
            <person name="Zhang M."/>
            <person name="Cui Y."/>
            <person name="Dong X."/>
            <person name="Liu H."/>
            <person name="Ma X."/>
            <person name="Jiao Y."/>
            <person name="Wang B."/>
            <person name="Wei X."/>
            <person name="Stein J.C."/>
            <person name="Glaubitz J.C."/>
            <person name="Lu F."/>
            <person name="Yu G."/>
            <person name="Liang C."/>
            <person name="Fengler K."/>
            <person name="Li B."/>
            <person name="Rafalski A."/>
            <person name="Schnable P.S."/>
            <person name="Ware D.H."/>
            <person name="Buckler E.S."/>
            <person name="Lai J."/>
        </authorList>
    </citation>
    <scope>NUCLEOTIDE SEQUENCE [LARGE SCALE GENOMIC DNA]</scope>
    <source>
        <tissue evidence="2">Seedling</tissue>
    </source>
</reference>
<dbReference type="EMBL" id="NCVQ01000002">
    <property type="protein sequence ID" value="PWZ45335.1"/>
    <property type="molecule type" value="Genomic_DNA"/>
</dbReference>
<organism evidence="2">
    <name type="scientific">Zea mays</name>
    <name type="common">Maize</name>
    <dbReference type="NCBI Taxonomy" id="4577"/>
    <lineage>
        <taxon>Eukaryota</taxon>
        <taxon>Viridiplantae</taxon>
        <taxon>Streptophyta</taxon>
        <taxon>Embryophyta</taxon>
        <taxon>Tracheophyta</taxon>
        <taxon>Spermatophyta</taxon>
        <taxon>Magnoliopsida</taxon>
        <taxon>Liliopsida</taxon>
        <taxon>Poales</taxon>
        <taxon>Poaceae</taxon>
        <taxon>PACMAD clade</taxon>
        <taxon>Panicoideae</taxon>
        <taxon>Andropogonodae</taxon>
        <taxon>Andropogoneae</taxon>
        <taxon>Tripsacinae</taxon>
        <taxon>Zea</taxon>
    </lineage>
</organism>
<protein>
    <submittedName>
        <fullName evidence="2">Uncharacterized protein</fullName>
    </submittedName>
</protein>
<comment type="caution">
    <text evidence="2">The sequence shown here is derived from an EMBL/GenBank/DDBJ whole genome shotgun (WGS) entry which is preliminary data.</text>
</comment>
<proteinExistence type="predicted"/>
<dbReference type="Proteomes" id="UP000251960">
    <property type="component" value="Chromosome 10"/>
</dbReference>
<evidence type="ECO:0000313" key="2">
    <source>
        <dbReference type="EMBL" id="PWZ45335.1"/>
    </source>
</evidence>
<dbReference type="AlphaFoldDB" id="A0A3L6GE04"/>
<sequence length="149" mass="16322">ALPRRPQPGTRPNSPLPLPISLCPRSPAILRAAAGVRHRRPGPPLCHCRHRGVPGARLEVRNLSRPLSTFVLLSAALNSSSELVNAAAEPLHREPPPPVPLSRPSPHQKTPRALPNLPGRSGRPRDPPSARAPRLRRVLRRGDERRRPS</sequence>
<gene>
    <name evidence="2" type="ORF">Zm00014a_017313</name>
</gene>
<feature type="non-terminal residue" evidence="2">
    <location>
        <position position="1"/>
    </location>
</feature>
<feature type="region of interest" description="Disordered" evidence="1">
    <location>
        <begin position="86"/>
        <end position="149"/>
    </location>
</feature>
<feature type="compositionally biased region" description="Basic and acidic residues" evidence="1">
    <location>
        <begin position="140"/>
        <end position="149"/>
    </location>
</feature>
<accession>A0A3L6GE04</accession>